<feature type="domain" description="Tyr recombinase" evidence="6">
    <location>
        <begin position="186"/>
        <end position="376"/>
    </location>
</feature>
<name>A0A9N8RXU8_9BURK</name>
<dbReference type="Proteomes" id="UP000789704">
    <property type="component" value="Unassembled WGS sequence"/>
</dbReference>
<comment type="similarity">
    <text evidence="1">Belongs to the 'phage' integrase family.</text>
</comment>
<dbReference type="Gene3D" id="1.10.443.10">
    <property type="entry name" value="Intergrase catalytic core"/>
    <property type="match status" value="1"/>
</dbReference>
<dbReference type="Pfam" id="PF00589">
    <property type="entry name" value="Phage_integrase"/>
    <property type="match status" value="1"/>
</dbReference>
<dbReference type="GO" id="GO:0003677">
    <property type="term" value="F:DNA binding"/>
    <property type="evidence" value="ECO:0007669"/>
    <property type="project" value="UniProtKB-UniRule"/>
</dbReference>
<feature type="domain" description="Core-binding (CB)" evidence="7">
    <location>
        <begin position="82"/>
        <end position="161"/>
    </location>
</feature>
<dbReference type="CDD" id="cd01189">
    <property type="entry name" value="INT_ICEBs1_C_like"/>
    <property type="match status" value="1"/>
</dbReference>
<dbReference type="PANTHER" id="PTHR30629">
    <property type="entry name" value="PROPHAGE INTEGRASE"/>
    <property type="match status" value="1"/>
</dbReference>
<dbReference type="PROSITE" id="PS51900">
    <property type="entry name" value="CB"/>
    <property type="match status" value="1"/>
</dbReference>
<dbReference type="InterPro" id="IPR010998">
    <property type="entry name" value="Integrase_recombinase_N"/>
</dbReference>
<evidence type="ECO:0000256" key="4">
    <source>
        <dbReference type="ARBA" id="ARBA00023172"/>
    </source>
</evidence>
<dbReference type="Pfam" id="PF12167">
    <property type="entry name" value="Arm-DNA-bind_2"/>
    <property type="match status" value="1"/>
</dbReference>
<keyword evidence="9" id="KW-1185">Reference proteome</keyword>
<keyword evidence="2" id="KW-0229">DNA integration</keyword>
<evidence type="ECO:0000256" key="5">
    <source>
        <dbReference type="PROSITE-ProRule" id="PRU01248"/>
    </source>
</evidence>
<dbReference type="InterPro" id="IPR004107">
    <property type="entry name" value="Integrase_SAM-like_N"/>
</dbReference>
<comment type="caution">
    <text evidence="8">The sequence shown here is derived from an EMBL/GenBank/DDBJ whole genome shotgun (WGS) entry which is preliminary data.</text>
</comment>
<dbReference type="InterPro" id="IPR044068">
    <property type="entry name" value="CB"/>
</dbReference>
<dbReference type="PANTHER" id="PTHR30629:SF2">
    <property type="entry name" value="PROPHAGE INTEGRASE INTS-RELATED"/>
    <property type="match status" value="1"/>
</dbReference>
<dbReference type="InterPro" id="IPR002104">
    <property type="entry name" value="Integrase_catalytic"/>
</dbReference>
<dbReference type="GO" id="GO:0006310">
    <property type="term" value="P:DNA recombination"/>
    <property type="evidence" value="ECO:0007669"/>
    <property type="project" value="UniProtKB-KW"/>
</dbReference>
<evidence type="ECO:0000256" key="2">
    <source>
        <dbReference type="ARBA" id="ARBA00022908"/>
    </source>
</evidence>
<dbReference type="SUPFAM" id="SSF56349">
    <property type="entry name" value="DNA breaking-rejoining enzymes"/>
    <property type="match status" value="1"/>
</dbReference>
<dbReference type="Pfam" id="PF14659">
    <property type="entry name" value="Phage_int_SAM_3"/>
    <property type="match status" value="1"/>
</dbReference>
<dbReference type="InterPro" id="IPR050808">
    <property type="entry name" value="Phage_Integrase"/>
</dbReference>
<gene>
    <name evidence="8" type="primary">intQ</name>
    <name evidence="8" type="ORF">LMG31841_02875</name>
</gene>
<keyword evidence="3 5" id="KW-0238">DNA-binding</keyword>
<dbReference type="InterPro" id="IPR011010">
    <property type="entry name" value="DNA_brk_join_enz"/>
</dbReference>
<evidence type="ECO:0000256" key="1">
    <source>
        <dbReference type="ARBA" id="ARBA00008857"/>
    </source>
</evidence>
<protein>
    <submittedName>
        <fullName evidence="8">Defective protein IntQ</fullName>
    </submittedName>
</protein>
<dbReference type="AlphaFoldDB" id="A0A9N8RXU8"/>
<keyword evidence="4" id="KW-0233">DNA recombination</keyword>
<dbReference type="GO" id="GO:0015074">
    <property type="term" value="P:DNA integration"/>
    <property type="evidence" value="ECO:0007669"/>
    <property type="project" value="UniProtKB-KW"/>
</dbReference>
<evidence type="ECO:0000259" key="7">
    <source>
        <dbReference type="PROSITE" id="PS51900"/>
    </source>
</evidence>
<evidence type="ECO:0000259" key="6">
    <source>
        <dbReference type="PROSITE" id="PS51898"/>
    </source>
</evidence>
<dbReference type="InterPro" id="IPR022000">
    <property type="entry name" value="Min27-like_integrase_DNA_bind"/>
</dbReference>
<accession>A0A9N8RXU8</accession>
<evidence type="ECO:0000256" key="3">
    <source>
        <dbReference type="ARBA" id="ARBA00023125"/>
    </source>
</evidence>
<dbReference type="Gene3D" id="1.10.150.130">
    <property type="match status" value="1"/>
</dbReference>
<dbReference type="RefSeq" id="WP_228877622.1">
    <property type="nucleotide sequence ID" value="NZ_CAJQZC010000005.1"/>
</dbReference>
<reference evidence="8" key="1">
    <citation type="submission" date="2021-04" db="EMBL/GenBank/DDBJ databases">
        <authorList>
            <person name="Vanwijnsberghe S."/>
        </authorList>
    </citation>
    <scope>NUCLEOTIDE SEQUENCE</scope>
    <source>
        <strain evidence="8">LMG 31841</strain>
    </source>
</reference>
<organism evidence="8 9">
    <name type="scientific">Paraburkholderia saeva</name>
    <dbReference type="NCBI Taxonomy" id="2777537"/>
    <lineage>
        <taxon>Bacteria</taxon>
        <taxon>Pseudomonadati</taxon>
        <taxon>Pseudomonadota</taxon>
        <taxon>Betaproteobacteria</taxon>
        <taxon>Burkholderiales</taxon>
        <taxon>Burkholderiaceae</taxon>
        <taxon>Paraburkholderia</taxon>
    </lineage>
</organism>
<dbReference type="EMBL" id="CAJQZC010000005">
    <property type="protein sequence ID" value="CAG4900410.1"/>
    <property type="molecule type" value="Genomic_DNA"/>
</dbReference>
<evidence type="ECO:0000313" key="8">
    <source>
        <dbReference type="EMBL" id="CAG4900410.1"/>
    </source>
</evidence>
<evidence type="ECO:0000313" key="9">
    <source>
        <dbReference type="Proteomes" id="UP000789704"/>
    </source>
</evidence>
<sequence length="396" mass="44887">MGRNGTGVRPISGSTIEVTFSYKGQRCRERIKLEPTAANLKRVENFLGSVRNAIANGTFDYRVSFPNSKNASKFMQRAGDGTLFSDFLDGWIERQRKVLKASTVEGYESVIETHLKPQFGATTLPDLKRAQFREWCAKQEFSNKRMTNVLSVARAALAEAVQDELLEANVLSGWTYQRKEALKPDDDVDPFTAEEQRAILGAADQPQDRNLFQFAFWAGLRTSELIGFKWTDIDWTRNEARISRATTRAARAAKVDESTKTRGSTRVIKLLGPAMQALVDQKPHTFLLNDTVFMNPRTSKPWHNDQAIRVAWNRLIHKAKVRYRRPYQTRHTYASMMLSAGEPPMWVASQMGHTSLKMLEQRYGRWMKDSAPDAGDKAVLLFGGLDEKAGRFRGIS</sequence>
<dbReference type="InterPro" id="IPR013762">
    <property type="entry name" value="Integrase-like_cat_sf"/>
</dbReference>
<proteinExistence type="inferred from homology"/>
<dbReference type="PROSITE" id="PS51898">
    <property type="entry name" value="TYR_RECOMBINASE"/>
    <property type="match status" value="1"/>
</dbReference>